<proteinExistence type="predicted"/>
<reference evidence="1" key="1">
    <citation type="submission" date="2020-11" db="EMBL/GenBank/DDBJ databases">
        <authorList>
            <consortium name="DOE Joint Genome Institute"/>
            <person name="Ahrendt S."/>
            <person name="Riley R."/>
            <person name="Andreopoulos W."/>
            <person name="Labutti K."/>
            <person name="Pangilinan J."/>
            <person name="Ruiz-Duenas F.J."/>
            <person name="Barrasa J.M."/>
            <person name="Sanchez-Garcia M."/>
            <person name="Camarero S."/>
            <person name="Miyauchi S."/>
            <person name="Serrano A."/>
            <person name="Linde D."/>
            <person name="Babiker R."/>
            <person name="Drula E."/>
            <person name="Ayuso-Fernandez I."/>
            <person name="Pacheco R."/>
            <person name="Padilla G."/>
            <person name="Ferreira P."/>
            <person name="Barriuso J."/>
            <person name="Kellner H."/>
            <person name="Castanera R."/>
            <person name="Alfaro M."/>
            <person name="Ramirez L."/>
            <person name="Pisabarro A.G."/>
            <person name="Kuo A."/>
            <person name="Tritt A."/>
            <person name="Lipzen A."/>
            <person name="He G."/>
            <person name="Yan M."/>
            <person name="Ng V."/>
            <person name="Cullen D."/>
            <person name="Martin F."/>
            <person name="Rosso M.-N."/>
            <person name="Henrissat B."/>
            <person name="Hibbett D."/>
            <person name="Martinez A.T."/>
            <person name="Grigoriev I.V."/>
        </authorList>
    </citation>
    <scope>NUCLEOTIDE SEQUENCE</scope>
    <source>
        <strain evidence="1">AH 40177</strain>
    </source>
</reference>
<protein>
    <submittedName>
        <fullName evidence="1">Uncharacterized protein</fullName>
    </submittedName>
</protein>
<evidence type="ECO:0000313" key="1">
    <source>
        <dbReference type="EMBL" id="KAF9072316.1"/>
    </source>
</evidence>
<gene>
    <name evidence="1" type="ORF">BDP27DRAFT_1320717</name>
</gene>
<accession>A0A9P5UAR5</accession>
<comment type="caution">
    <text evidence="1">The sequence shown here is derived from an EMBL/GenBank/DDBJ whole genome shotgun (WGS) entry which is preliminary data.</text>
</comment>
<dbReference type="OrthoDB" id="3427at2759"/>
<dbReference type="EMBL" id="JADNRY010000025">
    <property type="protein sequence ID" value="KAF9072316.1"/>
    <property type="molecule type" value="Genomic_DNA"/>
</dbReference>
<dbReference type="AlphaFoldDB" id="A0A9P5UAR5"/>
<feature type="non-terminal residue" evidence="1">
    <location>
        <position position="51"/>
    </location>
</feature>
<evidence type="ECO:0000313" key="2">
    <source>
        <dbReference type="Proteomes" id="UP000772434"/>
    </source>
</evidence>
<dbReference type="Proteomes" id="UP000772434">
    <property type="component" value="Unassembled WGS sequence"/>
</dbReference>
<keyword evidence="2" id="KW-1185">Reference proteome</keyword>
<organism evidence="1 2">
    <name type="scientific">Rhodocollybia butyracea</name>
    <dbReference type="NCBI Taxonomy" id="206335"/>
    <lineage>
        <taxon>Eukaryota</taxon>
        <taxon>Fungi</taxon>
        <taxon>Dikarya</taxon>
        <taxon>Basidiomycota</taxon>
        <taxon>Agaricomycotina</taxon>
        <taxon>Agaricomycetes</taxon>
        <taxon>Agaricomycetidae</taxon>
        <taxon>Agaricales</taxon>
        <taxon>Marasmiineae</taxon>
        <taxon>Omphalotaceae</taxon>
        <taxon>Rhodocollybia</taxon>
    </lineage>
</organism>
<name>A0A9P5UAR5_9AGAR</name>
<sequence length="51" mass="6026">MIRCVSEVATKVRNLNQKLNDIRMEQRDWSESMNSRAVWYSVVQIAVLILM</sequence>